<feature type="transmembrane region" description="Helical" evidence="19">
    <location>
        <begin position="187"/>
        <end position="214"/>
    </location>
</feature>
<protein>
    <recommendedName>
        <fullName evidence="6 19">Adenosylcobinamide-GDP ribazoletransferase</fullName>
        <ecNumber evidence="5 19">2.7.8.26</ecNumber>
    </recommendedName>
    <alternativeName>
        <fullName evidence="16 19">Cobalamin synthase</fullName>
    </alternativeName>
    <alternativeName>
        <fullName evidence="15 19">Cobalamin-5'-phosphate synthase</fullName>
    </alternativeName>
</protein>
<comment type="function">
    <text evidence="14 19">Joins adenosylcobinamide-GDP and alpha-ribazole to generate adenosylcobalamin (Ado-cobalamin). Also synthesizes adenosylcobalamin 5'-phosphate from adenosylcobinamide-GDP and alpha-ribazole 5'-phosphate.</text>
</comment>
<evidence type="ECO:0000256" key="1">
    <source>
        <dbReference type="ARBA" id="ARBA00001946"/>
    </source>
</evidence>
<evidence type="ECO:0000256" key="19">
    <source>
        <dbReference type="HAMAP-Rule" id="MF_00719"/>
    </source>
</evidence>
<dbReference type="InterPro" id="IPR003805">
    <property type="entry name" value="CobS"/>
</dbReference>
<keyword evidence="8 19" id="KW-0169">Cobalamin biosynthesis</keyword>
<keyword evidence="11 19" id="KW-0460">Magnesium</keyword>
<evidence type="ECO:0000256" key="5">
    <source>
        <dbReference type="ARBA" id="ARBA00013200"/>
    </source>
</evidence>
<evidence type="ECO:0000256" key="13">
    <source>
        <dbReference type="ARBA" id="ARBA00023136"/>
    </source>
</evidence>
<dbReference type="HAMAP" id="MF_00719">
    <property type="entry name" value="CobS"/>
    <property type="match status" value="1"/>
</dbReference>
<proteinExistence type="inferred from homology"/>
<accession>Q0FRH3</accession>
<sequence length="249" mass="25481">MKRRRLPEIRLALMLLTRLPVGQFAGTPPEITHARWAFPLVGLPLALIAWAVLAGAAALGLPPMVGGVLAVIALVLGTGGLHHDGLADFADGMGGRDPEQRLAIMRDSRVGSYGVLALILAVVLGAAALAAFPTGGAGLLALTLCAVVSRLAILMVMEWLPPAREDGLGHLAASAGKGNIRWFPGGLLALLIAPFLGLPGMVALLVMAAAAWLVGRRAKALLGGQTGDVLGTVQLCSEIAGWVVLSAAL</sequence>
<dbReference type="PANTHER" id="PTHR34148:SF1">
    <property type="entry name" value="ADENOSYLCOBINAMIDE-GDP RIBAZOLETRANSFERASE"/>
    <property type="match status" value="1"/>
</dbReference>
<evidence type="ECO:0000256" key="4">
    <source>
        <dbReference type="ARBA" id="ARBA00010561"/>
    </source>
</evidence>
<keyword evidence="12 19" id="KW-1133">Transmembrane helix</keyword>
<keyword evidence="10 19" id="KW-0812">Transmembrane</keyword>
<evidence type="ECO:0000256" key="2">
    <source>
        <dbReference type="ARBA" id="ARBA00004651"/>
    </source>
</evidence>
<evidence type="ECO:0000256" key="17">
    <source>
        <dbReference type="ARBA" id="ARBA00048623"/>
    </source>
</evidence>
<comment type="pathway">
    <text evidence="3 19">Cofactor biosynthesis; adenosylcobalamin biosynthesis; adenosylcobalamin from cob(II)yrinate a,c-diamide: step 7/7.</text>
</comment>
<keyword evidence="7 19" id="KW-1003">Cell membrane</keyword>
<reference evidence="20 21" key="1">
    <citation type="journal article" date="2010" name="J. Bacteriol.">
        <title>Genome sequences of Pelagibaca bermudensis HTCC2601T and Maritimibacter alkaliphilus HTCC2654T, the type strains of two marine Roseobacter genera.</title>
        <authorList>
            <person name="Thrash J.C."/>
            <person name="Cho J.C."/>
            <person name="Ferriera S."/>
            <person name="Johnson J."/>
            <person name="Vergin K.L."/>
            <person name="Giovannoni S.J."/>
        </authorList>
    </citation>
    <scope>NUCLEOTIDE SEQUENCE [LARGE SCALE GENOMIC DNA]</scope>
    <source>
        <strain evidence="21">DSM 26914 / JCM 13377 / KCTC 12554 / HTCC2601</strain>
    </source>
</reference>
<comment type="caution">
    <text evidence="20">The sequence shown here is derived from an EMBL/GenBank/DDBJ whole genome shotgun (WGS) entry which is preliminary data.</text>
</comment>
<evidence type="ECO:0000313" key="20">
    <source>
        <dbReference type="EMBL" id="EAU46881.1"/>
    </source>
</evidence>
<dbReference type="HOGENOM" id="CLU_057426_1_0_5"/>
<evidence type="ECO:0000256" key="7">
    <source>
        <dbReference type="ARBA" id="ARBA00022475"/>
    </source>
</evidence>
<dbReference type="STRING" id="314265.R2601_13704"/>
<dbReference type="RefSeq" id="WP_007795066.1">
    <property type="nucleotide sequence ID" value="NZ_DS022276.1"/>
</dbReference>
<dbReference type="EC" id="2.7.8.26" evidence="5 19"/>
<dbReference type="Proteomes" id="UP000006230">
    <property type="component" value="Unassembled WGS sequence"/>
</dbReference>
<gene>
    <name evidence="19" type="primary">cobS</name>
    <name evidence="20" type="ORF">R2601_13704</name>
</gene>
<dbReference type="eggNOG" id="COG0368">
    <property type="taxonomic scope" value="Bacteria"/>
</dbReference>
<feature type="transmembrane region" description="Helical" evidence="19">
    <location>
        <begin position="36"/>
        <end position="57"/>
    </location>
</feature>
<organism evidence="20 21">
    <name type="scientific">Salipiger bermudensis (strain DSM 26914 / JCM 13377 / KCTC 12554 / HTCC2601)</name>
    <name type="common">Pelagibaca bermudensis</name>
    <dbReference type="NCBI Taxonomy" id="314265"/>
    <lineage>
        <taxon>Bacteria</taxon>
        <taxon>Pseudomonadati</taxon>
        <taxon>Pseudomonadota</taxon>
        <taxon>Alphaproteobacteria</taxon>
        <taxon>Rhodobacterales</taxon>
        <taxon>Roseobacteraceae</taxon>
        <taxon>Salipiger</taxon>
    </lineage>
</organism>
<dbReference type="NCBIfam" id="TIGR00317">
    <property type="entry name" value="cobS"/>
    <property type="match status" value="1"/>
</dbReference>
<evidence type="ECO:0000256" key="9">
    <source>
        <dbReference type="ARBA" id="ARBA00022679"/>
    </source>
</evidence>
<comment type="catalytic activity">
    <reaction evidence="17 19">
        <text>alpha-ribazole + adenosylcob(III)inamide-GDP = adenosylcob(III)alamin + GMP + H(+)</text>
        <dbReference type="Rhea" id="RHEA:16049"/>
        <dbReference type="ChEBI" id="CHEBI:10329"/>
        <dbReference type="ChEBI" id="CHEBI:15378"/>
        <dbReference type="ChEBI" id="CHEBI:18408"/>
        <dbReference type="ChEBI" id="CHEBI:58115"/>
        <dbReference type="ChEBI" id="CHEBI:60487"/>
        <dbReference type="EC" id="2.7.8.26"/>
    </reaction>
</comment>
<evidence type="ECO:0000256" key="12">
    <source>
        <dbReference type="ARBA" id="ARBA00022989"/>
    </source>
</evidence>
<evidence type="ECO:0000256" key="15">
    <source>
        <dbReference type="ARBA" id="ARBA00032605"/>
    </source>
</evidence>
<dbReference type="UniPathway" id="UPA00148">
    <property type="reaction ID" value="UER00238"/>
</dbReference>
<keyword evidence="9 19" id="KW-0808">Transferase</keyword>
<evidence type="ECO:0000256" key="10">
    <source>
        <dbReference type="ARBA" id="ARBA00022692"/>
    </source>
</evidence>
<dbReference type="GO" id="GO:0009236">
    <property type="term" value="P:cobalamin biosynthetic process"/>
    <property type="evidence" value="ECO:0007669"/>
    <property type="project" value="UniProtKB-UniRule"/>
</dbReference>
<dbReference type="AlphaFoldDB" id="Q0FRH3"/>
<comment type="similarity">
    <text evidence="4 19">Belongs to the CobS family.</text>
</comment>
<evidence type="ECO:0000313" key="21">
    <source>
        <dbReference type="Proteomes" id="UP000006230"/>
    </source>
</evidence>
<comment type="cofactor">
    <cofactor evidence="1 19">
        <name>Mg(2+)</name>
        <dbReference type="ChEBI" id="CHEBI:18420"/>
    </cofactor>
</comment>
<dbReference type="GO" id="GO:0008818">
    <property type="term" value="F:cobalamin 5'-phosphate synthase activity"/>
    <property type="evidence" value="ECO:0007669"/>
    <property type="project" value="UniProtKB-UniRule"/>
</dbReference>
<evidence type="ECO:0000256" key="3">
    <source>
        <dbReference type="ARBA" id="ARBA00004663"/>
    </source>
</evidence>
<comment type="catalytic activity">
    <reaction evidence="18 19">
        <text>alpha-ribazole 5'-phosphate + adenosylcob(III)inamide-GDP = adenosylcob(III)alamin 5'-phosphate + GMP + H(+)</text>
        <dbReference type="Rhea" id="RHEA:23560"/>
        <dbReference type="ChEBI" id="CHEBI:15378"/>
        <dbReference type="ChEBI" id="CHEBI:57918"/>
        <dbReference type="ChEBI" id="CHEBI:58115"/>
        <dbReference type="ChEBI" id="CHEBI:60487"/>
        <dbReference type="ChEBI" id="CHEBI:60493"/>
        <dbReference type="EC" id="2.7.8.26"/>
    </reaction>
</comment>
<keyword evidence="13 19" id="KW-0472">Membrane</keyword>
<feature type="transmembrane region" description="Helical" evidence="19">
    <location>
        <begin position="110"/>
        <end position="132"/>
    </location>
</feature>
<comment type="subcellular location">
    <subcellularLocation>
        <location evidence="2 19">Cell membrane</location>
        <topology evidence="2 19">Multi-pass membrane protein</topology>
    </subcellularLocation>
</comment>
<dbReference type="GO" id="GO:0051073">
    <property type="term" value="F:adenosylcobinamide-GDP ribazoletransferase activity"/>
    <property type="evidence" value="ECO:0007669"/>
    <property type="project" value="UniProtKB-UniRule"/>
</dbReference>
<dbReference type="PANTHER" id="PTHR34148">
    <property type="entry name" value="ADENOSYLCOBINAMIDE-GDP RIBAZOLETRANSFERASE"/>
    <property type="match status" value="1"/>
</dbReference>
<dbReference type="GO" id="GO:0005886">
    <property type="term" value="C:plasma membrane"/>
    <property type="evidence" value="ECO:0007669"/>
    <property type="project" value="UniProtKB-SubCell"/>
</dbReference>
<evidence type="ECO:0000256" key="16">
    <source>
        <dbReference type="ARBA" id="ARBA00032853"/>
    </source>
</evidence>
<evidence type="ECO:0000256" key="6">
    <source>
        <dbReference type="ARBA" id="ARBA00015850"/>
    </source>
</evidence>
<evidence type="ECO:0000256" key="18">
    <source>
        <dbReference type="ARBA" id="ARBA00049504"/>
    </source>
</evidence>
<evidence type="ECO:0000256" key="14">
    <source>
        <dbReference type="ARBA" id="ARBA00025228"/>
    </source>
</evidence>
<name>Q0FRH3_SALBH</name>
<evidence type="ECO:0000256" key="8">
    <source>
        <dbReference type="ARBA" id="ARBA00022573"/>
    </source>
</evidence>
<evidence type="ECO:0000256" key="11">
    <source>
        <dbReference type="ARBA" id="ARBA00022842"/>
    </source>
</evidence>
<dbReference type="Pfam" id="PF02654">
    <property type="entry name" value="CobS"/>
    <property type="match status" value="1"/>
</dbReference>
<keyword evidence="21" id="KW-1185">Reference proteome</keyword>
<feature type="transmembrane region" description="Helical" evidence="19">
    <location>
        <begin position="64"/>
        <end position="83"/>
    </location>
</feature>
<dbReference type="EMBL" id="AATQ01000011">
    <property type="protein sequence ID" value="EAU46881.1"/>
    <property type="molecule type" value="Genomic_DNA"/>
</dbReference>